<proteinExistence type="predicted"/>
<dbReference type="Gene3D" id="3.40.50.1110">
    <property type="entry name" value="SGNH hydrolase"/>
    <property type="match status" value="1"/>
</dbReference>
<evidence type="ECO:0000259" key="1">
    <source>
        <dbReference type="Pfam" id="PF13472"/>
    </source>
</evidence>
<dbReference type="InterPro" id="IPR013830">
    <property type="entry name" value="SGNH_hydro"/>
</dbReference>
<dbReference type="SUPFAM" id="SSF52266">
    <property type="entry name" value="SGNH hydrolase"/>
    <property type="match status" value="1"/>
</dbReference>
<dbReference type="Pfam" id="PF13472">
    <property type="entry name" value="Lipase_GDSL_2"/>
    <property type="match status" value="1"/>
</dbReference>
<dbReference type="RefSeq" id="WP_182490973.1">
    <property type="nucleotide sequence ID" value="NZ_BAAAOV010000016.1"/>
</dbReference>
<dbReference type="InterPro" id="IPR053140">
    <property type="entry name" value="GDSL_Rv0518-like"/>
</dbReference>
<dbReference type="AlphaFoldDB" id="A0A839E9K1"/>
<evidence type="ECO:0000313" key="2">
    <source>
        <dbReference type="EMBL" id="MBA8848167.1"/>
    </source>
</evidence>
<dbReference type="InterPro" id="IPR036514">
    <property type="entry name" value="SGNH_hydro_sf"/>
</dbReference>
<organism evidence="2 3">
    <name type="scientific">Microcella alkalica</name>
    <dbReference type="NCBI Taxonomy" id="355930"/>
    <lineage>
        <taxon>Bacteria</taxon>
        <taxon>Bacillati</taxon>
        <taxon>Actinomycetota</taxon>
        <taxon>Actinomycetes</taxon>
        <taxon>Micrococcales</taxon>
        <taxon>Microbacteriaceae</taxon>
        <taxon>Microcella</taxon>
    </lineage>
</organism>
<dbReference type="PANTHER" id="PTHR43784:SF2">
    <property type="entry name" value="GDSL-LIKE LIPASE_ACYLHYDROLASE, PUTATIVE (AFU_ORTHOLOGUE AFUA_2G00820)-RELATED"/>
    <property type="match status" value="1"/>
</dbReference>
<dbReference type="Proteomes" id="UP000585905">
    <property type="component" value="Unassembled WGS sequence"/>
</dbReference>
<dbReference type="PANTHER" id="PTHR43784">
    <property type="entry name" value="GDSL-LIKE LIPASE/ACYLHYDROLASE, PUTATIVE (AFU_ORTHOLOGUE AFUA_2G00820)-RELATED"/>
    <property type="match status" value="1"/>
</dbReference>
<name>A0A839E9K1_9MICO</name>
<keyword evidence="3" id="KW-1185">Reference proteome</keyword>
<sequence length="263" mass="27345">MVSTLVGSYAAIGDSFSEGMGDELPDGSPRGWADLVALGLAAAHASAGGSGFGYANFAIRGRLLGPILAEQLPPAIALGPELLTLNGGGNDIMRPRVSVAETADRLVDAAGEAAAAGIRVAIVSGADPTRHIPLGPLIRARGDELAVAVRDRIAGTGIAFIDNWSDAALTDLRYWSIDRLHLNALGHARVAGNVLAGLGVAVPEASHAPHGDTEPDIARPRTAEYWRQYVLPWIGRRLTGRSSGDGRAAKRPTLLPVEVPPEI</sequence>
<comment type="caution">
    <text evidence="2">The sequence shown here is derived from an EMBL/GenBank/DDBJ whole genome shotgun (WGS) entry which is preliminary data.</text>
</comment>
<accession>A0A839E9K1</accession>
<protein>
    <submittedName>
        <fullName evidence="2">Lysophospholipase L1-like esterase</fullName>
    </submittedName>
</protein>
<evidence type="ECO:0000313" key="3">
    <source>
        <dbReference type="Proteomes" id="UP000585905"/>
    </source>
</evidence>
<feature type="domain" description="SGNH hydrolase-type esterase" evidence="1">
    <location>
        <begin position="11"/>
        <end position="189"/>
    </location>
</feature>
<gene>
    <name evidence="2" type="ORF">FHX53_001766</name>
</gene>
<dbReference type="EMBL" id="JACGWX010000004">
    <property type="protein sequence ID" value="MBA8848167.1"/>
    <property type="molecule type" value="Genomic_DNA"/>
</dbReference>
<dbReference type="CDD" id="cd01832">
    <property type="entry name" value="SGNH_hydrolase_like_1"/>
    <property type="match status" value="1"/>
</dbReference>
<reference evidence="2 3" key="1">
    <citation type="submission" date="2020-07" db="EMBL/GenBank/DDBJ databases">
        <title>Sequencing the genomes of 1000 actinobacteria strains.</title>
        <authorList>
            <person name="Klenk H.-P."/>
        </authorList>
    </citation>
    <scope>NUCLEOTIDE SEQUENCE [LARGE SCALE GENOMIC DNA]</scope>
    <source>
        <strain evidence="2 3">DSM 19663</strain>
    </source>
</reference>